<sequence>MIKVNACFCGEFIKVGLNSENVDFKYFNTKNIIDGDTDLKKWFLENFQERDSGYALYKITNLEINVNKTDIGENVTSDRISSYPHYTEVLNYKLFGKHFVTQSARLAKNKLARHVNLLMVQSKYFDGREQNDDNGIFSEGEILYHFCWIKDLSRLVSSTCYICDICLNYFTSEDNLNLHSVDCSNINQCKISFPKETKLSFKKLSL</sequence>
<name>A0AAV8XM07_9CUCU</name>
<dbReference type="PANTHER" id="PTHR31511:SF12">
    <property type="entry name" value="RHO TERMINATION FACTOR N-TERMINAL DOMAIN-CONTAINING PROTEIN"/>
    <property type="match status" value="1"/>
</dbReference>
<comment type="caution">
    <text evidence="1">The sequence shown here is derived from an EMBL/GenBank/DDBJ whole genome shotgun (WGS) entry which is preliminary data.</text>
</comment>
<gene>
    <name evidence="1" type="ORF">NQ318_007693</name>
</gene>
<protein>
    <recommendedName>
        <fullName evidence="3">C2H2-type domain-containing protein</fullName>
    </recommendedName>
</protein>
<dbReference type="Proteomes" id="UP001162162">
    <property type="component" value="Unassembled WGS sequence"/>
</dbReference>
<proteinExistence type="predicted"/>
<keyword evidence="2" id="KW-1185">Reference proteome</keyword>
<dbReference type="PANTHER" id="PTHR31511">
    <property type="entry name" value="PROTEIN CBG23764"/>
    <property type="match status" value="1"/>
</dbReference>
<organism evidence="1 2">
    <name type="scientific">Aromia moschata</name>
    <dbReference type="NCBI Taxonomy" id="1265417"/>
    <lineage>
        <taxon>Eukaryota</taxon>
        <taxon>Metazoa</taxon>
        <taxon>Ecdysozoa</taxon>
        <taxon>Arthropoda</taxon>
        <taxon>Hexapoda</taxon>
        <taxon>Insecta</taxon>
        <taxon>Pterygota</taxon>
        <taxon>Neoptera</taxon>
        <taxon>Endopterygota</taxon>
        <taxon>Coleoptera</taxon>
        <taxon>Polyphaga</taxon>
        <taxon>Cucujiformia</taxon>
        <taxon>Chrysomeloidea</taxon>
        <taxon>Cerambycidae</taxon>
        <taxon>Cerambycinae</taxon>
        <taxon>Callichromatini</taxon>
        <taxon>Aromia</taxon>
    </lineage>
</organism>
<evidence type="ECO:0008006" key="3">
    <source>
        <dbReference type="Google" id="ProtNLM"/>
    </source>
</evidence>
<reference evidence="1" key="1">
    <citation type="journal article" date="2023" name="Insect Mol. Biol.">
        <title>Genome sequencing provides insights into the evolution of gene families encoding plant cell wall-degrading enzymes in longhorned beetles.</title>
        <authorList>
            <person name="Shin N.R."/>
            <person name="Okamura Y."/>
            <person name="Kirsch R."/>
            <person name="Pauchet Y."/>
        </authorList>
    </citation>
    <scope>NUCLEOTIDE SEQUENCE</scope>
    <source>
        <strain evidence="1">AMC_N1</strain>
    </source>
</reference>
<accession>A0AAV8XM07</accession>
<evidence type="ECO:0000313" key="2">
    <source>
        <dbReference type="Proteomes" id="UP001162162"/>
    </source>
</evidence>
<evidence type="ECO:0000313" key="1">
    <source>
        <dbReference type="EMBL" id="KAJ8939062.1"/>
    </source>
</evidence>
<dbReference type="AlphaFoldDB" id="A0AAV8XM07"/>
<dbReference type="EMBL" id="JAPWTK010000511">
    <property type="protein sequence ID" value="KAJ8939062.1"/>
    <property type="molecule type" value="Genomic_DNA"/>
</dbReference>